<dbReference type="InterPro" id="IPR035919">
    <property type="entry name" value="EAL_sf"/>
</dbReference>
<accession>A0A840VJU9</accession>
<dbReference type="AlphaFoldDB" id="A0A840VJU9"/>
<dbReference type="InterPro" id="IPR050706">
    <property type="entry name" value="Cyclic-di-GMP_PDE-like"/>
</dbReference>
<dbReference type="EMBL" id="JACHFJ010000002">
    <property type="protein sequence ID" value="MBB5372529.1"/>
    <property type="molecule type" value="Genomic_DNA"/>
</dbReference>
<dbReference type="CDD" id="cd01948">
    <property type="entry name" value="EAL"/>
    <property type="match status" value="1"/>
</dbReference>
<proteinExistence type="predicted"/>
<organism evidence="2 3">
    <name type="scientific">Acidocella aromatica</name>
    <dbReference type="NCBI Taxonomy" id="1303579"/>
    <lineage>
        <taxon>Bacteria</taxon>
        <taxon>Pseudomonadati</taxon>
        <taxon>Pseudomonadota</taxon>
        <taxon>Alphaproteobacteria</taxon>
        <taxon>Acetobacterales</taxon>
        <taxon>Acidocellaceae</taxon>
        <taxon>Acidocella</taxon>
    </lineage>
</organism>
<dbReference type="PANTHER" id="PTHR33121:SF79">
    <property type="entry name" value="CYCLIC DI-GMP PHOSPHODIESTERASE PDED-RELATED"/>
    <property type="match status" value="1"/>
</dbReference>
<dbReference type="RefSeq" id="WP_183265547.1">
    <property type="nucleotide sequence ID" value="NZ_JACHFJ010000002.1"/>
</dbReference>
<evidence type="ECO:0000313" key="2">
    <source>
        <dbReference type="EMBL" id="MBB5372529.1"/>
    </source>
</evidence>
<dbReference type="PROSITE" id="PS50883">
    <property type="entry name" value="EAL"/>
    <property type="match status" value="1"/>
</dbReference>
<evidence type="ECO:0000313" key="3">
    <source>
        <dbReference type="Proteomes" id="UP000553706"/>
    </source>
</evidence>
<dbReference type="InterPro" id="IPR001633">
    <property type="entry name" value="EAL_dom"/>
</dbReference>
<feature type="domain" description="EAL" evidence="1">
    <location>
        <begin position="1"/>
        <end position="235"/>
    </location>
</feature>
<dbReference type="GO" id="GO:0071111">
    <property type="term" value="F:cyclic-guanylate-specific phosphodiesterase activity"/>
    <property type="evidence" value="ECO:0007669"/>
    <property type="project" value="InterPro"/>
</dbReference>
<dbReference type="SMART" id="SM00052">
    <property type="entry name" value="EAL"/>
    <property type="match status" value="1"/>
</dbReference>
<comment type="caution">
    <text evidence="2">The sequence shown here is derived from an EMBL/GenBank/DDBJ whole genome shotgun (WGS) entry which is preliminary data.</text>
</comment>
<dbReference type="Gene3D" id="3.20.20.450">
    <property type="entry name" value="EAL domain"/>
    <property type="match status" value="1"/>
</dbReference>
<name>A0A840VJU9_9PROT</name>
<keyword evidence="3" id="KW-1185">Reference proteome</keyword>
<evidence type="ECO:0000259" key="1">
    <source>
        <dbReference type="PROSITE" id="PS50883"/>
    </source>
</evidence>
<dbReference type="SUPFAM" id="SSF141868">
    <property type="entry name" value="EAL domain-like"/>
    <property type="match status" value="1"/>
</dbReference>
<sequence>MRISYQPIVRLADGMFDHVEVLARTAAPDGTLHGPENILNAMTSSTRAVILTKTIIERTLDEYSEFGFAARNLKLAFNLKLDAMLHPGLMQLIDNLRARCGLSPDMVRFELTEDQPVHNLAAARAVITDLRDAGYGLALDDITPDMPYLAALLEMPIRAIKLDRSIVTSLHPSARNFIRDMAAQASTRQQAVIAEGIETSDQHETMRASQVTHGQGYLFSRPLTASALRAYLNAR</sequence>
<dbReference type="Pfam" id="PF00563">
    <property type="entry name" value="EAL"/>
    <property type="match status" value="1"/>
</dbReference>
<dbReference type="PANTHER" id="PTHR33121">
    <property type="entry name" value="CYCLIC DI-GMP PHOSPHODIESTERASE PDEF"/>
    <property type="match status" value="1"/>
</dbReference>
<reference evidence="2 3" key="1">
    <citation type="submission" date="2020-08" db="EMBL/GenBank/DDBJ databases">
        <title>Genomic Encyclopedia of Type Strains, Phase IV (KMG-IV): sequencing the most valuable type-strain genomes for metagenomic binning, comparative biology and taxonomic classification.</title>
        <authorList>
            <person name="Goeker M."/>
        </authorList>
    </citation>
    <scope>NUCLEOTIDE SEQUENCE [LARGE SCALE GENOMIC DNA]</scope>
    <source>
        <strain evidence="2 3">DSM 27026</strain>
    </source>
</reference>
<dbReference type="Proteomes" id="UP000553706">
    <property type="component" value="Unassembled WGS sequence"/>
</dbReference>
<gene>
    <name evidence="2" type="ORF">HNP71_000767</name>
</gene>
<protein>
    <submittedName>
        <fullName evidence="2">EAL domain-containing protein (Putative c-di-GMP-specific phosphodiesterase class I)</fullName>
    </submittedName>
</protein>